<proteinExistence type="predicted"/>
<protein>
    <submittedName>
        <fullName evidence="1">Uncharacterized protein</fullName>
    </submittedName>
</protein>
<organism evidence="1 2">
    <name type="scientific">Effrenium voratum</name>
    <dbReference type="NCBI Taxonomy" id="2562239"/>
    <lineage>
        <taxon>Eukaryota</taxon>
        <taxon>Sar</taxon>
        <taxon>Alveolata</taxon>
        <taxon>Dinophyceae</taxon>
        <taxon>Suessiales</taxon>
        <taxon>Symbiodiniaceae</taxon>
        <taxon>Effrenium</taxon>
    </lineage>
</organism>
<dbReference type="AlphaFoldDB" id="A0AA36MP69"/>
<sequence>MCKGLCLHYCCKPRKAMTQDHNDATYTVLLQSASILLNGNYLSVAKPIASRSCATDVVRPSLASLSHSMFGLMSDAHKVTRIIRTTSQHLCHLQNTSIAAGRVWCCAGIFDSAVGCEELRSPLAASFVS</sequence>
<keyword evidence="2" id="KW-1185">Reference proteome</keyword>
<name>A0AA36MP69_9DINO</name>
<comment type="caution">
    <text evidence="1">The sequence shown here is derived from an EMBL/GenBank/DDBJ whole genome shotgun (WGS) entry which is preliminary data.</text>
</comment>
<evidence type="ECO:0000313" key="2">
    <source>
        <dbReference type="Proteomes" id="UP001178507"/>
    </source>
</evidence>
<dbReference type="Proteomes" id="UP001178507">
    <property type="component" value="Unassembled WGS sequence"/>
</dbReference>
<gene>
    <name evidence="1" type="ORF">EVOR1521_LOCUS3892</name>
</gene>
<dbReference type="EMBL" id="CAUJNA010000243">
    <property type="protein sequence ID" value="CAJ1374312.1"/>
    <property type="molecule type" value="Genomic_DNA"/>
</dbReference>
<evidence type="ECO:0000313" key="1">
    <source>
        <dbReference type="EMBL" id="CAJ1374312.1"/>
    </source>
</evidence>
<reference evidence="1" key="1">
    <citation type="submission" date="2023-08" db="EMBL/GenBank/DDBJ databases">
        <authorList>
            <person name="Chen Y."/>
            <person name="Shah S."/>
            <person name="Dougan E. K."/>
            <person name="Thang M."/>
            <person name="Chan C."/>
        </authorList>
    </citation>
    <scope>NUCLEOTIDE SEQUENCE</scope>
</reference>
<accession>A0AA36MP69</accession>